<gene>
    <name evidence="3" type="ORF">SAMN05660337_1876</name>
</gene>
<dbReference type="RefSeq" id="WP_092160436.1">
    <property type="nucleotide sequence ID" value="NZ_FNGA01000003.1"/>
</dbReference>
<evidence type="ECO:0008006" key="5">
    <source>
        <dbReference type="Google" id="ProtNLM"/>
    </source>
</evidence>
<reference evidence="4" key="1">
    <citation type="submission" date="2016-10" db="EMBL/GenBank/DDBJ databases">
        <authorList>
            <person name="Varghese N."/>
            <person name="Submissions S."/>
        </authorList>
    </citation>
    <scope>NUCLEOTIDE SEQUENCE [LARGE SCALE GENOMIC DNA]</scope>
    <source>
        <strain evidence="4">DSM 16995</strain>
    </source>
</reference>
<evidence type="ECO:0000256" key="1">
    <source>
        <dbReference type="SAM" id="MobiDB-lite"/>
    </source>
</evidence>
<dbReference type="AlphaFoldDB" id="A0A1G9GU42"/>
<organism evidence="3 4">
    <name type="scientific">Maridesulfovibrio ferrireducens</name>
    <dbReference type="NCBI Taxonomy" id="246191"/>
    <lineage>
        <taxon>Bacteria</taxon>
        <taxon>Pseudomonadati</taxon>
        <taxon>Thermodesulfobacteriota</taxon>
        <taxon>Desulfovibrionia</taxon>
        <taxon>Desulfovibrionales</taxon>
        <taxon>Desulfovibrionaceae</taxon>
        <taxon>Maridesulfovibrio</taxon>
    </lineage>
</organism>
<dbReference type="Proteomes" id="UP000199053">
    <property type="component" value="Unassembled WGS sequence"/>
</dbReference>
<accession>A0A1G9GU42</accession>
<keyword evidence="4" id="KW-1185">Reference proteome</keyword>
<evidence type="ECO:0000256" key="2">
    <source>
        <dbReference type="SAM" id="SignalP"/>
    </source>
</evidence>
<dbReference type="STRING" id="246191.SAMN05660337_1876"/>
<feature type="region of interest" description="Disordered" evidence="1">
    <location>
        <begin position="33"/>
        <end position="70"/>
    </location>
</feature>
<dbReference type="PROSITE" id="PS51257">
    <property type="entry name" value="PROKAR_LIPOPROTEIN"/>
    <property type="match status" value="1"/>
</dbReference>
<protein>
    <recommendedName>
        <fullName evidence="5">Lipoprotein</fullName>
    </recommendedName>
</protein>
<feature type="signal peptide" evidence="2">
    <location>
        <begin position="1"/>
        <end position="25"/>
    </location>
</feature>
<evidence type="ECO:0000313" key="3">
    <source>
        <dbReference type="EMBL" id="SDL04196.1"/>
    </source>
</evidence>
<dbReference type="EMBL" id="FNGA01000003">
    <property type="protein sequence ID" value="SDL04196.1"/>
    <property type="molecule type" value="Genomic_DNA"/>
</dbReference>
<name>A0A1G9GU42_9BACT</name>
<proteinExistence type="predicted"/>
<evidence type="ECO:0000313" key="4">
    <source>
        <dbReference type="Proteomes" id="UP000199053"/>
    </source>
</evidence>
<dbReference type="OrthoDB" id="9922263at2"/>
<feature type="compositionally biased region" description="Basic and acidic residues" evidence="1">
    <location>
        <begin position="54"/>
        <end position="70"/>
    </location>
</feature>
<feature type="chain" id="PRO_5011701576" description="Lipoprotein" evidence="2">
    <location>
        <begin position="26"/>
        <end position="70"/>
    </location>
</feature>
<sequence length="70" mass="7924">MKKITLIILCMATMLLLVSCGFKNADTARNSMRDVNSSAGELKNETESSQQCTEELKEKEKSDSIEEHKW</sequence>
<keyword evidence="2" id="KW-0732">Signal</keyword>